<evidence type="ECO:0000313" key="2">
    <source>
        <dbReference type="Proteomes" id="UP000075809"/>
    </source>
</evidence>
<gene>
    <name evidence="1" type="ORF">ALC60_01893</name>
</gene>
<evidence type="ECO:0000313" key="1">
    <source>
        <dbReference type="EMBL" id="KYQ59058.1"/>
    </source>
</evidence>
<organism evidence="1 2">
    <name type="scientific">Mycetomoellerius zeteki</name>
    <dbReference type="NCBI Taxonomy" id="64791"/>
    <lineage>
        <taxon>Eukaryota</taxon>
        <taxon>Metazoa</taxon>
        <taxon>Ecdysozoa</taxon>
        <taxon>Arthropoda</taxon>
        <taxon>Hexapoda</taxon>
        <taxon>Insecta</taxon>
        <taxon>Pterygota</taxon>
        <taxon>Neoptera</taxon>
        <taxon>Endopterygota</taxon>
        <taxon>Hymenoptera</taxon>
        <taxon>Apocrita</taxon>
        <taxon>Aculeata</taxon>
        <taxon>Formicoidea</taxon>
        <taxon>Formicidae</taxon>
        <taxon>Myrmicinae</taxon>
        <taxon>Mycetomoellerius</taxon>
    </lineage>
</organism>
<name>A0A151XFL3_9HYME</name>
<dbReference type="AlphaFoldDB" id="A0A151XFL3"/>
<dbReference type="Proteomes" id="UP000075809">
    <property type="component" value="Unassembled WGS sequence"/>
</dbReference>
<dbReference type="EMBL" id="KQ982194">
    <property type="protein sequence ID" value="KYQ59058.1"/>
    <property type="molecule type" value="Genomic_DNA"/>
</dbReference>
<accession>A0A151XFL3</accession>
<protein>
    <submittedName>
        <fullName evidence="1">Uncharacterized protein</fullName>
    </submittedName>
</protein>
<proteinExistence type="predicted"/>
<sequence>MCIVIDINDQSCTLLLLRHCKFYRSARFPTVPHYEDDTLTGATRMCIACIAVR</sequence>
<keyword evidence="2" id="KW-1185">Reference proteome</keyword>
<reference evidence="1 2" key="1">
    <citation type="submission" date="2015-09" db="EMBL/GenBank/DDBJ databases">
        <title>Trachymyrmex zeteki WGS genome.</title>
        <authorList>
            <person name="Nygaard S."/>
            <person name="Hu H."/>
            <person name="Boomsma J."/>
            <person name="Zhang G."/>
        </authorList>
    </citation>
    <scope>NUCLEOTIDE SEQUENCE [LARGE SCALE GENOMIC DNA]</scope>
    <source>
        <strain evidence="1">Tzet28-1</strain>
        <tissue evidence="1">Whole body</tissue>
    </source>
</reference>